<dbReference type="CTD" id="78774187"/>
<dbReference type="GeneID" id="78774187"/>
<keyword evidence="1" id="KW-0810">Translation regulation</keyword>
<evidence type="ECO:0000256" key="1">
    <source>
        <dbReference type="PROSITE-ProRule" id="PRU00855"/>
    </source>
</evidence>
<evidence type="ECO:0000259" key="3">
    <source>
        <dbReference type="PROSITE" id="PS51522"/>
    </source>
</evidence>
<dbReference type="Proteomes" id="UP000483820">
    <property type="component" value="Chromosome II"/>
</dbReference>
<evidence type="ECO:0000313" key="4">
    <source>
        <dbReference type="EMBL" id="KAF1766456.1"/>
    </source>
</evidence>
<dbReference type="GO" id="GO:0008270">
    <property type="term" value="F:zinc ion binding"/>
    <property type="evidence" value="ECO:0007669"/>
    <property type="project" value="UniProtKB-KW"/>
</dbReference>
<reference evidence="4 5" key="1">
    <citation type="submission" date="2019-12" db="EMBL/GenBank/DDBJ databases">
        <title>Chromosome-level assembly of the Caenorhabditis remanei genome.</title>
        <authorList>
            <person name="Teterina A.A."/>
            <person name="Willis J.H."/>
            <person name="Phillips P.C."/>
        </authorList>
    </citation>
    <scope>NUCLEOTIDE SEQUENCE [LARGE SCALE GENOMIC DNA]</scope>
    <source>
        <strain evidence="4 5">PX506</strain>
        <tissue evidence="4">Whole organism</tissue>
    </source>
</reference>
<dbReference type="GO" id="GO:0006417">
    <property type="term" value="P:regulation of translation"/>
    <property type="evidence" value="ECO:0007669"/>
    <property type="project" value="UniProtKB-UniRule"/>
</dbReference>
<evidence type="ECO:0000256" key="2">
    <source>
        <dbReference type="SAM" id="MobiDB-lite"/>
    </source>
</evidence>
<proteinExistence type="inferred from homology"/>
<feature type="compositionally biased region" description="Polar residues" evidence="2">
    <location>
        <begin position="1"/>
        <end position="16"/>
    </location>
</feature>
<dbReference type="KEGG" id="crq:GCK72_006413"/>
<comment type="caution">
    <text evidence="4">The sequence shown here is derived from an EMBL/GenBank/DDBJ whole genome shotgun (WGS) entry which is preliminary data.</text>
</comment>
<organism evidence="4 5">
    <name type="scientific">Caenorhabditis remanei</name>
    <name type="common">Caenorhabditis vulgaris</name>
    <dbReference type="NCBI Taxonomy" id="31234"/>
    <lineage>
        <taxon>Eukaryota</taxon>
        <taxon>Metazoa</taxon>
        <taxon>Ecdysozoa</taxon>
        <taxon>Nematoda</taxon>
        <taxon>Chromadorea</taxon>
        <taxon>Rhabditida</taxon>
        <taxon>Rhabditina</taxon>
        <taxon>Rhabditomorpha</taxon>
        <taxon>Rhabditoidea</taxon>
        <taxon>Rhabditidae</taxon>
        <taxon>Peloderinae</taxon>
        <taxon>Caenorhabditis</taxon>
    </lineage>
</organism>
<dbReference type="RefSeq" id="XP_053589808.1">
    <property type="nucleotide sequence ID" value="XM_053725614.1"/>
</dbReference>
<dbReference type="AlphaFoldDB" id="A0A6A5HIE8"/>
<comment type="similarity">
    <text evidence="1">Belongs to the nanos family.</text>
</comment>
<dbReference type="EMBL" id="WUAV01000002">
    <property type="protein sequence ID" value="KAF1766456.1"/>
    <property type="molecule type" value="Genomic_DNA"/>
</dbReference>
<sequence length="257" mass="29463">MSLETPTDTNSSFTSEELNEQLFYHIEDEPLRSPTPPPILDAIEYEFDDLLASRMPPLMLTPPPEDPTRPETSTSSIFSFDVEPVRTPPPSERLRLPTFIVPENQGFFDSVSASDTNLYISFGKWYDDCTPLGDSFAVVSAEEQAKHPRETRSEPELPSLFKKREHGCGYCRSISYPRWENHTKQKCEQLKALAPCKICGAKGEMNHTETYCPAKPSVLLPLTQRYLESSEAGRYQRNREHFHKYSSWIRRIYSSSD</sequence>
<keyword evidence="1" id="KW-0694">RNA-binding</keyword>
<gene>
    <name evidence="4" type="ORF">GCK72_006413</name>
</gene>
<evidence type="ECO:0000313" key="5">
    <source>
        <dbReference type="Proteomes" id="UP000483820"/>
    </source>
</evidence>
<protein>
    <recommendedName>
        <fullName evidence="3">Nanos-type domain-containing protein</fullName>
    </recommendedName>
</protein>
<keyword evidence="1" id="KW-0479">Metal-binding</keyword>
<dbReference type="GO" id="GO:0003723">
    <property type="term" value="F:RNA binding"/>
    <property type="evidence" value="ECO:0007669"/>
    <property type="project" value="UniProtKB-UniRule"/>
</dbReference>
<accession>A0A6A5HIE8</accession>
<dbReference type="InterPro" id="IPR024161">
    <property type="entry name" value="Znf_nanos-typ"/>
</dbReference>
<feature type="domain" description="Nanos-type" evidence="3">
    <location>
        <begin position="167"/>
        <end position="214"/>
    </location>
</feature>
<name>A0A6A5HIE8_CAERE</name>
<keyword evidence="1" id="KW-0863">Zinc-finger</keyword>
<dbReference type="PROSITE" id="PS51522">
    <property type="entry name" value="ZF_NANOS"/>
    <property type="match status" value="1"/>
</dbReference>
<keyword evidence="1" id="KW-0862">Zinc</keyword>
<feature type="region of interest" description="Disordered" evidence="2">
    <location>
        <begin position="1"/>
        <end position="20"/>
    </location>
</feature>